<proteinExistence type="predicted"/>
<feature type="transmembrane region" description="Helical" evidence="1">
    <location>
        <begin position="139"/>
        <end position="158"/>
    </location>
</feature>
<dbReference type="InterPro" id="IPR036890">
    <property type="entry name" value="HATPase_C_sf"/>
</dbReference>
<dbReference type="InterPro" id="IPR032834">
    <property type="entry name" value="NatK-like_C"/>
</dbReference>
<dbReference type="AlphaFoldDB" id="A0A4P5P7D1"/>
<dbReference type="Pfam" id="PF14501">
    <property type="entry name" value="HATPase_c_5"/>
    <property type="match status" value="1"/>
</dbReference>
<dbReference type="Proteomes" id="UP000290567">
    <property type="component" value="Unassembled WGS sequence"/>
</dbReference>
<feature type="domain" description="Sensor histidine kinase NatK-like C-terminal" evidence="2">
    <location>
        <begin position="308"/>
        <end position="351"/>
    </location>
</feature>
<keyword evidence="1" id="KW-1133">Transmembrane helix</keyword>
<gene>
    <name evidence="3" type="ORF">NRIC_17760</name>
</gene>
<keyword evidence="4" id="KW-1185">Reference proteome</keyword>
<feature type="transmembrane region" description="Helical" evidence="1">
    <location>
        <begin position="80"/>
        <end position="101"/>
    </location>
</feature>
<name>A0A4P5P7D1_9ENTE</name>
<evidence type="ECO:0000256" key="1">
    <source>
        <dbReference type="SAM" id="Phobius"/>
    </source>
</evidence>
<comment type="caution">
    <text evidence="3">The sequence shown here is derived from an EMBL/GenBank/DDBJ whole genome shotgun (WGS) entry which is preliminary data.</text>
</comment>
<sequence>MNEVIQELPALLVNLMIIFAFFNLFLERKKVNAIWYLVPLIVYIVTMFITLQLGTLIFAATLFLLGSMFFFFRGTIRSKIMVLILFLQACFFSEYVLYVLIGSKNELLNAVYSWSTLMVLILLNVFLRKKTPLIQYIGKNYLPIWGFVSLNIANIFIIGLDLNVAFATKLIYTMTIVVSNCLVFFIFYQLNKTYKIREENMLINKRVEFQETKMEQNKLYLKRTRKLMHDIKKHHLELERAIVSGDKAYALDYLKQISEEYANHDVLDFTGNLTVDSIFYALVEECKQHNIELEHQISINKQVVIDETDLSVLLGSIFDNAVEEAMKVSKDPFIHVTMSTNTNFLTITVAYSRQTPLLGEFMESPSKAIELQLEDNSASINRVIDKYSGIYEQKKEETQQSIRAALPLNS</sequence>
<dbReference type="RefSeq" id="WP_146622320.1">
    <property type="nucleotide sequence ID" value="NZ_BJCC01000013.1"/>
</dbReference>
<reference evidence="4" key="1">
    <citation type="submission" date="2019-02" db="EMBL/GenBank/DDBJ databases">
        <title>Draft genome sequence of Enterococcus sp. Gos25-1.</title>
        <authorList>
            <person name="Tanaka N."/>
            <person name="Shiwa Y."/>
            <person name="Fujita N."/>
        </authorList>
    </citation>
    <scope>NUCLEOTIDE SEQUENCE [LARGE SCALE GENOMIC DNA]</scope>
    <source>
        <strain evidence="4">Gos25-1</strain>
    </source>
</reference>
<dbReference type="SUPFAM" id="SSF55874">
    <property type="entry name" value="ATPase domain of HSP90 chaperone/DNA topoisomerase II/histidine kinase"/>
    <property type="match status" value="1"/>
</dbReference>
<evidence type="ECO:0000313" key="3">
    <source>
        <dbReference type="EMBL" id="GCF93885.1"/>
    </source>
</evidence>
<accession>A0A4P5P7D1</accession>
<keyword evidence="1" id="KW-0812">Transmembrane</keyword>
<feature type="transmembrane region" description="Helical" evidence="1">
    <location>
        <begin position="170"/>
        <end position="188"/>
    </location>
</feature>
<feature type="transmembrane region" description="Helical" evidence="1">
    <location>
        <begin position="107"/>
        <end position="127"/>
    </location>
</feature>
<feature type="transmembrane region" description="Helical" evidence="1">
    <location>
        <begin position="56"/>
        <end position="73"/>
    </location>
</feature>
<feature type="transmembrane region" description="Helical" evidence="1">
    <location>
        <begin position="33"/>
        <end position="50"/>
    </location>
</feature>
<dbReference type="Gene3D" id="3.30.565.10">
    <property type="entry name" value="Histidine kinase-like ATPase, C-terminal domain"/>
    <property type="match status" value="1"/>
</dbReference>
<dbReference type="OrthoDB" id="3173688at2"/>
<protein>
    <recommendedName>
        <fullName evidence="2">Sensor histidine kinase NatK-like C-terminal domain-containing protein</fullName>
    </recommendedName>
</protein>
<keyword evidence="1" id="KW-0472">Membrane</keyword>
<evidence type="ECO:0000259" key="2">
    <source>
        <dbReference type="Pfam" id="PF14501"/>
    </source>
</evidence>
<organism evidence="3 4">
    <name type="scientific">Enterococcus florum</name>
    <dbReference type="NCBI Taxonomy" id="2480627"/>
    <lineage>
        <taxon>Bacteria</taxon>
        <taxon>Bacillati</taxon>
        <taxon>Bacillota</taxon>
        <taxon>Bacilli</taxon>
        <taxon>Lactobacillales</taxon>
        <taxon>Enterococcaceae</taxon>
        <taxon>Enterococcus</taxon>
    </lineage>
</organism>
<evidence type="ECO:0000313" key="4">
    <source>
        <dbReference type="Proteomes" id="UP000290567"/>
    </source>
</evidence>
<dbReference type="EMBL" id="BJCC01000013">
    <property type="protein sequence ID" value="GCF93885.1"/>
    <property type="molecule type" value="Genomic_DNA"/>
</dbReference>
<feature type="transmembrane region" description="Helical" evidence="1">
    <location>
        <begin position="6"/>
        <end position="26"/>
    </location>
</feature>